<accession>A0A2N6TLH1</accession>
<proteinExistence type="predicted"/>
<dbReference type="Proteomes" id="UP000235733">
    <property type="component" value="Unassembled WGS sequence"/>
</dbReference>
<dbReference type="EMBL" id="PNHC01000002">
    <property type="protein sequence ID" value="PMC70181.1"/>
    <property type="molecule type" value="Genomic_DNA"/>
</dbReference>
<sequence>MQRNLYSAFLIKNVKENLEEVDIKKAQKEKNFVKLYNIEIERIKKSNIKALKSLGLFYHLLFF</sequence>
<dbReference type="AlphaFoldDB" id="A0A2N6TLH1"/>
<name>A0A2N6TLH1_FUSNU</name>
<comment type="caution">
    <text evidence="1">The sequence shown here is derived from an EMBL/GenBank/DDBJ whole genome shotgun (WGS) entry which is preliminary data.</text>
</comment>
<protein>
    <submittedName>
        <fullName evidence="1">Uncharacterized protein</fullName>
    </submittedName>
</protein>
<reference evidence="1 2" key="1">
    <citation type="submission" date="2017-09" db="EMBL/GenBank/DDBJ databases">
        <title>Bacterial strain isolated from the female urinary microbiota.</title>
        <authorList>
            <person name="Thomas-White K."/>
            <person name="Kumar N."/>
            <person name="Forster S."/>
            <person name="Putonti C."/>
            <person name="Lawley T."/>
            <person name="Wolfe A.J."/>
        </authorList>
    </citation>
    <scope>NUCLEOTIDE SEQUENCE [LARGE SCALE GENOMIC DNA]</scope>
    <source>
        <strain evidence="1 2">UMB0249</strain>
    </source>
</reference>
<evidence type="ECO:0000313" key="2">
    <source>
        <dbReference type="Proteomes" id="UP000235733"/>
    </source>
</evidence>
<gene>
    <name evidence="1" type="ORF">CJ209_02665</name>
</gene>
<organism evidence="1 2">
    <name type="scientific">Fusobacterium nucleatum</name>
    <dbReference type="NCBI Taxonomy" id="851"/>
    <lineage>
        <taxon>Bacteria</taxon>
        <taxon>Fusobacteriati</taxon>
        <taxon>Fusobacteriota</taxon>
        <taxon>Fusobacteriia</taxon>
        <taxon>Fusobacteriales</taxon>
        <taxon>Fusobacteriaceae</taxon>
        <taxon>Fusobacterium</taxon>
    </lineage>
</organism>
<evidence type="ECO:0000313" key="1">
    <source>
        <dbReference type="EMBL" id="PMC70181.1"/>
    </source>
</evidence>